<accession>A0A069CXI9</accession>
<dbReference type="SUPFAM" id="SSF88659">
    <property type="entry name" value="Sigma3 and sigma4 domains of RNA polymerase sigma factors"/>
    <property type="match status" value="1"/>
</dbReference>
<dbReference type="Proteomes" id="UP000030643">
    <property type="component" value="Unassembled WGS sequence"/>
</dbReference>
<dbReference type="AlphaFoldDB" id="A0A069CXI9"/>
<dbReference type="OrthoDB" id="2146126at2"/>
<dbReference type="eggNOG" id="ENOG503333C">
    <property type="taxonomic scope" value="Bacteria"/>
</dbReference>
<proteinExistence type="predicted"/>
<dbReference type="STRING" id="1329250.WOSG25_210100"/>
<reference evidence="2" key="1">
    <citation type="journal article" date="2014" name="Genome Announc.">
        <title>Draft genome sequence of Weissella oryzae SG25T, isolated from fermented rice grains.</title>
        <authorList>
            <person name="Tanizawa Y."/>
            <person name="Fujisawa T."/>
            <person name="Mochizuki T."/>
            <person name="Kaminuma E."/>
            <person name="Suzuki Y."/>
            <person name="Nakamura Y."/>
            <person name="Tohno M."/>
        </authorList>
    </citation>
    <scope>NUCLEOTIDE SEQUENCE [LARGE SCALE GENOMIC DNA]</scope>
    <source>
        <strain evidence="2">DSM 25784 / JCM 18191 / LMG 30913 / SG25</strain>
    </source>
</reference>
<evidence type="ECO:0000313" key="2">
    <source>
        <dbReference type="Proteomes" id="UP000030643"/>
    </source>
</evidence>
<dbReference type="NCBIfam" id="TIGR01637">
    <property type="entry name" value="phage_arpU"/>
    <property type="match status" value="1"/>
</dbReference>
<keyword evidence="2" id="KW-1185">Reference proteome</keyword>
<dbReference type="InterPro" id="IPR006524">
    <property type="entry name" value="ArpU-like"/>
</dbReference>
<sequence>MVLLPEIDEARTVEKARYFFDKELPTIKRMAHKSYVDVKSRIISGMPSSRSINNATDEKLTNHAYAEMILEEVIEACKTLKFPHRKIIELRYFKMVKWNKIFEQMGYSESRGYQLIREAFLQFVWAFADVEDLRVFVLEGVKDKSKSELPFDPESSEYKYR</sequence>
<protein>
    <submittedName>
        <fullName evidence="1">Uncharacterized protein</fullName>
    </submittedName>
</protein>
<dbReference type="RefSeq" id="WP_045477211.1">
    <property type="nucleotide sequence ID" value="NZ_DF820504.1"/>
</dbReference>
<dbReference type="InterPro" id="IPR013324">
    <property type="entry name" value="RNA_pol_sigma_r3/r4-like"/>
</dbReference>
<organism evidence="1 2">
    <name type="scientific">Weissella oryzae (strain DSM 25784 / JCM 18191 / LMG 30913 / SG25)</name>
    <dbReference type="NCBI Taxonomy" id="1329250"/>
    <lineage>
        <taxon>Bacteria</taxon>
        <taxon>Bacillati</taxon>
        <taxon>Bacillota</taxon>
        <taxon>Bacilli</taxon>
        <taxon>Lactobacillales</taxon>
        <taxon>Lactobacillaceae</taxon>
        <taxon>Weissella</taxon>
    </lineage>
</organism>
<dbReference type="EMBL" id="DF820504">
    <property type="protein sequence ID" value="GAK31953.1"/>
    <property type="molecule type" value="Genomic_DNA"/>
</dbReference>
<gene>
    <name evidence="1" type="ORF">WOSG25_210100</name>
</gene>
<evidence type="ECO:0000313" key="1">
    <source>
        <dbReference type="EMBL" id="GAK31953.1"/>
    </source>
</evidence>
<name>A0A069CXI9_WEIOS</name>